<dbReference type="PANTHER" id="PTHR35809">
    <property type="entry name" value="ARCHAETIDYLSERINE DECARBOXYLASE PROENZYME-RELATED"/>
    <property type="match status" value="1"/>
</dbReference>
<keyword evidence="5 11" id="KW-0472">Membrane</keyword>
<evidence type="ECO:0000256" key="7">
    <source>
        <dbReference type="ARBA" id="ARBA00023209"/>
    </source>
</evidence>
<keyword evidence="8 11" id="KW-0456">Lyase</keyword>
<dbReference type="EMBL" id="CP036276">
    <property type="protein sequence ID" value="QDU43234.1"/>
    <property type="molecule type" value="Genomic_DNA"/>
</dbReference>
<feature type="transmembrane region" description="Helical" evidence="12">
    <location>
        <begin position="104"/>
        <end position="123"/>
    </location>
</feature>
<evidence type="ECO:0000256" key="1">
    <source>
        <dbReference type="ARBA" id="ARBA00022475"/>
    </source>
</evidence>
<protein>
    <recommendedName>
        <fullName evidence="11">Phosphatidylserine decarboxylase proenzyme</fullName>
        <ecNumber evidence="11">4.1.1.65</ecNumber>
    </recommendedName>
    <component>
        <recommendedName>
            <fullName evidence="11">Phosphatidylserine decarboxylase alpha chain</fullName>
        </recommendedName>
    </component>
    <component>
        <recommendedName>
            <fullName evidence="11">Phosphatidylserine decarboxylase beta chain</fullName>
        </recommendedName>
    </component>
</protein>
<dbReference type="GO" id="GO:0006646">
    <property type="term" value="P:phosphatidylethanolamine biosynthetic process"/>
    <property type="evidence" value="ECO:0007669"/>
    <property type="project" value="UniProtKB-UniRule"/>
</dbReference>
<evidence type="ECO:0000313" key="14">
    <source>
        <dbReference type="Proteomes" id="UP000319383"/>
    </source>
</evidence>
<dbReference type="PANTHER" id="PTHR35809:SF1">
    <property type="entry name" value="ARCHAETIDYLSERINE DECARBOXYLASE PROENZYME-RELATED"/>
    <property type="match status" value="1"/>
</dbReference>
<dbReference type="AlphaFoldDB" id="A0A517ZL64"/>
<comment type="pathway">
    <text evidence="11">Phospholipid metabolism; phosphatidylethanolamine biosynthesis; phosphatidylethanolamine from CDP-diacylglycerol: step 2/2.</text>
</comment>
<evidence type="ECO:0000256" key="12">
    <source>
        <dbReference type="SAM" id="Phobius"/>
    </source>
</evidence>
<dbReference type="NCBIfam" id="NF003678">
    <property type="entry name" value="PRK05305.1-2"/>
    <property type="match status" value="1"/>
</dbReference>
<dbReference type="RefSeq" id="WP_231962557.1">
    <property type="nucleotide sequence ID" value="NZ_CP036276.1"/>
</dbReference>
<gene>
    <name evidence="11" type="primary">psd</name>
    <name evidence="13" type="ORF">Mal52_17060</name>
</gene>
<dbReference type="GO" id="GO:0004609">
    <property type="term" value="F:phosphatidylserine decarboxylase activity"/>
    <property type="evidence" value="ECO:0007669"/>
    <property type="project" value="UniProtKB-UniRule"/>
</dbReference>
<dbReference type="InterPro" id="IPR033175">
    <property type="entry name" value="PSD-A"/>
</dbReference>
<dbReference type="EC" id="4.1.1.65" evidence="11"/>
<keyword evidence="14" id="KW-1185">Reference proteome</keyword>
<comment type="PTM">
    <text evidence="11">Is synthesized initially as an inactive proenzyme. Formation of the active enzyme involves a self-maturation process in which the active site pyruvoyl group is generated from an internal serine residue via an autocatalytic post-translational modification. Two non-identical subunits are generated from the proenzyme in this reaction, and the pyruvate is formed at the N-terminus of the alpha chain, which is derived from the carboxyl end of the proenzyme. The post-translation cleavage follows an unusual pathway, termed non-hydrolytic serinolysis, in which the side chain hydroxyl group of the serine supplies its oxygen atom to form the C-terminus of the beta chain, while the remainder of the serine residue undergoes an oxidative deamination to produce ammonia and the pyruvoyl prosthetic group on the alpha chain.</text>
</comment>
<feature type="active site" description="Schiff-base intermediate with substrate; via pyruvic acid" evidence="11">
    <location>
        <position position="284"/>
    </location>
</feature>
<keyword evidence="12" id="KW-1133">Transmembrane helix</keyword>
<proteinExistence type="inferred from homology"/>
<dbReference type="HAMAP" id="MF_00664">
    <property type="entry name" value="PS_decarb_PSD_A"/>
    <property type="match status" value="1"/>
</dbReference>
<feature type="site" description="Cleavage (non-hydrolytic); by autocatalysis" evidence="11">
    <location>
        <begin position="283"/>
        <end position="284"/>
    </location>
</feature>
<evidence type="ECO:0000313" key="13">
    <source>
        <dbReference type="EMBL" id="QDU43234.1"/>
    </source>
</evidence>
<evidence type="ECO:0000256" key="4">
    <source>
        <dbReference type="ARBA" id="ARBA00023098"/>
    </source>
</evidence>
<feature type="chain" id="PRO_5023501551" description="Phosphatidylserine decarboxylase beta chain" evidence="11">
    <location>
        <begin position="1"/>
        <end position="283"/>
    </location>
</feature>
<comment type="subcellular location">
    <subcellularLocation>
        <location evidence="11">Cell membrane</location>
        <topology evidence="11">Peripheral membrane protein</topology>
    </subcellularLocation>
</comment>
<name>A0A517ZL64_9PLAN</name>
<feature type="transmembrane region" description="Helical" evidence="12">
    <location>
        <begin position="129"/>
        <end position="148"/>
    </location>
</feature>
<feature type="chain" id="PRO_5023501550" description="Phosphatidylserine decarboxylase alpha chain" evidence="11">
    <location>
        <begin position="284"/>
        <end position="326"/>
    </location>
</feature>
<dbReference type="GO" id="GO:0005886">
    <property type="term" value="C:plasma membrane"/>
    <property type="evidence" value="ECO:0007669"/>
    <property type="project" value="UniProtKB-SubCell"/>
</dbReference>
<keyword evidence="1 11" id="KW-1003">Cell membrane</keyword>
<comment type="subunit">
    <text evidence="11">Heterodimer of a large membrane-associated beta subunit and a small pyruvoyl-containing alpha subunit.</text>
</comment>
<keyword evidence="12" id="KW-0812">Transmembrane</keyword>
<evidence type="ECO:0000256" key="10">
    <source>
        <dbReference type="ARBA" id="ARBA00023317"/>
    </source>
</evidence>
<dbReference type="Proteomes" id="UP000319383">
    <property type="component" value="Chromosome"/>
</dbReference>
<sequence>MPDFVAEETQRTELQTLDPQVTTIQPGGGICMRIELAWGALRRAYLKTFRRGYVRKMAELRQGTENVCPHEVLDPRDVKFYQNQGGYYWRPEDDPFTWRDRLPFARVGLAELIILSVVCFGSTAVLAYYYWPAAILPAVFGLFFVSFFRNPHRTIPTDAGVVVSPADGKVTTIEEIEHDEFIGGPAVLIGIFLSIFNVHVNRVPVPARVIGIVYRKGKFLNAMRAESARENEQLAVRIEENRAPYRRMTVRQITGAIARRIVCWVKPGDELAAGELFGMIKLGSRTELVLPREEGLEIVVKMGQTVKAGSTIFARYPAAEAEEPAS</sequence>
<dbReference type="InterPro" id="IPR003817">
    <property type="entry name" value="PS_Dcarbxylase"/>
</dbReference>
<keyword evidence="3 11" id="KW-0210">Decarboxylase</keyword>
<dbReference type="KEGG" id="sdyn:Mal52_17060"/>
<evidence type="ECO:0000256" key="11">
    <source>
        <dbReference type="HAMAP-Rule" id="MF_00664"/>
    </source>
</evidence>
<keyword evidence="2 11" id="KW-0444">Lipid biosynthesis</keyword>
<evidence type="ECO:0000256" key="5">
    <source>
        <dbReference type="ARBA" id="ARBA00023136"/>
    </source>
</evidence>
<keyword evidence="4 11" id="KW-0443">Lipid metabolism</keyword>
<keyword evidence="7 11" id="KW-0594">Phospholipid biosynthesis</keyword>
<reference evidence="13 14" key="1">
    <citation type="submission" date="2019-02" db="EMBL/GenBank/DDBJ databases">
        <title>Deep-cultivation of Planctomycetes and their phenomic and genomic characterization uncovers novel biology.</title>
        <authorList>
            <person name="Wiegand S."/>
            <person name="Jogler M."/>
            <person name="Boedeker C."/>
            <person name="Pinto D."/>
            <person name="Vollmers J."/>
            <person name="Rivas-Marin E."/>
            <person name="Kohn T."/>
            <person name="Peeters S.H."/>
            <person name="Heuer A."/>
            <person name="Rast P."/>
            <person name="Oberbeckmann S."/>
            <person name="Bunk B."/>
            <person name="Jeske O."/>
            <person name="Meyerdierks A."/>
            <person name="Storesund J.E."/>
            <person name="Kallscheuer N."/>
            <person name="Luecker S."/>
            <person name="Lage O.M."/>
            <person name="Pohl T."/>
            <person name="Merkel B.J."/>
            <person name="Hornburger P."/>
            <person name="Mueller R.-W."/>
            <person name="Bruemmer F."/>
            <person name="Labrenz M."/>
            <person name="Spormann A.M."/>
            <person name="Op den Camp H."/>
            <person name="Overmann J."/>
            <person name="Amann R."/>
            <person name="Jetten M.S.M."/>
            <person name="Mascher T."/>
            <person name="Medema M.H."/>
            <person name="Devos D.P."/>
            <person name="Kaster A.-K."/>
            <person name="Ovreas L."/>
            <person name="Rohde M."/>
            <person name="Galperin M.Y."/>
            <person name="Jogler C."/>
        </authorList>
    </citation>
    <scope>NUCLEOTIDE SEQUENCE [LARGE SCALE GENOMIC DNA]</scope>
    <source>
        <strain evidence="13 14">Mal52</strain>
    </source>
</reference>
<evidence type="ECO:0000256" key="8">
    <source>
        <dbReference type="ARBA" id="ARBA00023239"/>
    </source>
</evidence>
<organism evidence="13 14">
    <name type="scientific">Symmachiella dynata</name>
    <dbReference type="NCBI Taxonomy" id="2527995"/>
    <lineage>
        <taxon>Bacteria</taxon>
        <taxon>Pseudomonadati</taxon>
        <taxon>Planctomycetota</taxon>
        <taxon>Planctomycetia</taxon>
        <taxon>Planctomycetales</taxon>
        <taxon>Planctomycetaceae</taxon>
        <taxon>Symmachiella</taxon>
    </lineage>
</organism>
<evidence type="ECO:0000256" key="3">
    <source>
        <dbReference type="ARBA" id="ARBA00022793"/>
    </source>
</evidence>
<keyword evidence="6 11" id="KW-0865">Zymogen</keyword>
<comment type="catalytic activity">
    <reaction evidence="11">
        <text>a 1,2-diacyl-sn-glycero-3-phospho-L-serine + H(+) = a 1,2-diacyl-sn-glycero-3-phosphoethanolamine + CO2</text>
        <dbReference type="Rhea" id="RHEA:20828"/>
        <dbReference type="ChEBI" id="CHEBI:15378"/>
        <dbReference type="ChEBI" id="CHEBI:16526"/>
        <dbReference type="ChEBI" id="CHEBI:57262"/>
        <dbReference type="ChEBI" id="CHEBI:64612"/>
        <dbReference type="EC" id="4.1.1.65"/>
    </reaction>
</comment>
<keyword evidence="9 11" id="KW-1208">Phospholipid metabolism</keyword>
<comment type="cofactor">
    <cofactor evidence="11">
        <name>pyruvate</name>
        <dbReference type="ChEBI" id="CHEBI:15361"/>
    </cofactor>
    <text evidence="11">Binds 1 pyruvoyl group covalently per subunit.</text>
</comment>
<dbReference type="Pfam" id="PF02666">
    <property type="entry name" value="PS_Dcarbxylase"/>
    <property type="match status" value="1"/>
</dbReference>
<dbReference type="UniPathway" id="UPA00558">
    <property type="reaction ID" value="UER00616"/>
</dbReference>
<evidence type="ECO:0000256" key="9">
    <source>
        <dbReference type="ARBA" id="ARBA00023264"/>
    </source>
</evidence>
<accession>A0A517ZL64</accession>
<evidence type="ECO:0000256" key="2">
    <source>
        <dbReference type="ARBA" id="ARBA00022516"/>
    </source>
</evidence>
<comment type="function">
    <text evidence="11">Catalyzes the formation of phosphatidylethanolamine (PtdEtn) from phosphatidylserine (PtdSer).</text>
</comment>
<feature type="modified residue" description="Pyruvic acid (Ser); by autocatalysis" evidence="11">
    <location>
        <position position="284"/>
    </location>
</feature>
<comment type="similarity">
    <text evidence="11">Belongs to the phosphatidylserine decarboxylase family. PSD-A subfamily.</text>
</comment>
<keyword evidence="10 11" id="KW-0670">Pyruvate</keyword>
<evidence type="ECO:0000256" key="6">
    <source>
        <dbReference type="ARBA" id="ARBA00023145"/>
    </source>
</evidence>